<evidence type="ECO:0000313" key="1">
    <source>
        <dbReference type="EMBL" id="KAK2098273.1"/>
    </source>
</evidence>
<dbReference type="EMBL" id="JASSZA010000011">
    <property type="protein sequence ID" value="KAK2098273.1"/>
    <property type="molecule type" value="Genomic_DNA"/>
</dbReference>
<sequence>PPAGSEDGAWAQTFPASVLQFLSLVHRTYPQDPAWRAPEFLQSLATATFPLGVQK</sequence>
<comment type="caution">
    <text evidence="1">The sequence shown here is derived from an EMBL/GenBank/DDBJ whole genome shotgun (WGS) entry which is preliminary data.</text>
</comment>
<reference evidence="1 2" key="1">
    <citation type="submission" date="2023-05" db="EMBL/GenBank/DDBJ databases">
        <title>B98-5 Cell Line De Novo Hybrid Assembly: An Optical Mapping Approach.</title>
        <authorList>
            <person name="Kananen K."/>
            <person name="Auerbach J.A."/>
            <person name="Kautto E."/>
            <person name="Blachly J.S."/>
        </authorList>
    </citation>
    <scope>NUCLEOTIDE SEQUENCE [LARGE SCALE GENOMIC DNA]</scope>
    <source>
        <strain evidence="1">B95-8</strain>
        <tissue evidence="1">Cell line</tissue>
    </source>
</reference>
<name>A0ABQ9UP36_SAGOE</name>
<accession>A0ABQ9UP36</accession>
<proteinExistence type="predicted"/>
<protein>
    <submittedName>
        <fullName evidence="1">WD repeat- and FYVE domain-containing protein 4</fullName>
    </submittedName>
</protein>
<keyword evidence="2" id="KW-1185">Reference proteome</keyword>
<feature type="non-terminal residue" evidence="1">
    <location>
        <position position="1"/>
    </location>
</feature>
<organism evidence="1 2">
    <name type="scientific">Saguinus oedipus</name>
    <name type="common">Cotton-top tamarin</name>
    <name type="synonym">Oedipomidas oedipus</name>
    <dbReference type="NCBI Taxonomy" id="9490"/>
    <lineage>
        <taxon>Eukaryota</taxon>
        <taxon>Metazoa</taxon>
        <taxon>Chordata</taxon>
        <taxon>Craniata</taxon>
        <taxon>Vertebrata</taxon>
        <taxon>Euteleostomi</taxon>
        <taxon>Mammalia</taxon>
        <taxon>Eutheria</taxon>
        <taxon>Euarchontoglires</taxon>
        <taxon>Primates</taxon>
        <taxon>Haplorrhini</taxon>
        <taxon>Platyrrhini</taxon>
        <taxon>Cebidae</taxon>
        <taxon>Callitrichinae</taxon>
        <taxon>Saguinus</taxon>
    </lineage>
</organism>
<gene>
    <name evidence="1" type="primary">WDFY4_1</name>
    <name evidence="1" type="ORF">P7K49_023724</name>
</gene>
<feature type="non-terminal residue" evidence="1">
    <location>
        <position position="55"/>
    </location>
</feature>
<dbReference type="Proteomes" id="UP001266305">
    <property type="component" value="Unassembled WGS sequence"/>
</dbReference>
<evidence type="ECO:0000313" key="2">
    <source>
        <dbReference type="Proteomes" id="UP001266305"/>
    </source>
</evidence>